<dbReference type="EMBL" id="PUEJ01000005">
    <property type="protein sequence ID" value="PRH86769.1"/>
    <property type="molecule type" value="Genomic_DNA"/>
</dbReference>
<keyword evidence="3" id="KW-1185">Reference proteome</keyword>
<dbReference type="OrthoDB" id="8480458at2"/>
<accession>A0A2S9QBP2</accession>
<dbReference type="RefSeq" id="WP_105862994.1">
    <property type="nucleotide sequence ID" value="NZ_PUEJ01000005.1"/>
</dbReference>
<proteinExistence type="predicted"/>
<evidence type="ECO:0000313" key="2">
    <source>
        <dbReference type="EMBL" id="PRH86769.1"/>
    </source>
</evidence>
<reference evidence="2 3" key="1">
    <citation type="submission" date="2018-02" db="EMBL/GenBank/DDBJ databases">
        <title>Whole genome sequencing of endophytic bacterium.</title>
        <authorList>
            <person name="Eedara R."/>
            <person name="Podile A.R."/>
        </authorList>
    </citation>
    <scope>NUCLEOTIDE SEQUENCE [LARGE SCALE GENOMIC DNA]</scope>
    <source>
        <strain evidence="2 3">RP1T</strain>
    </source>
</reference>
<evidence type="ECO:0000313" key="3">
    <source>
        <dbReference type="Proteomes" id="UP000237682"/>
    </source>
</evidence>
<protein>
    <submittedName>
        <fullName evidence="2">Uncharacterized protein</fullName>
    </submittedName>
</protein>
<dbReference type="Proteomes" id="UP000237682">
    <property type="component" value="Unassembled WGS sequence"/>
</dbReference>
<sequence length="177" mass="19324">MTAVDPELQAMQTLLSALEPLAADARERVITWVIGRYDMPPMRSRKTGHKDENEGSDDGSVQQQFTPANGTVSFNSLAQLFAAADPQTNGQKALVVGYWLKKSEGIDDFESQSINTELKHLGHGVSNITAALEELKSTKPALAIQLRKSGTSRQARKKFRITHEGLKAVDTMICGKA</sequence>
<feature type="region of interest" description="Disordered" evidence="1">
    <location>
        <begin position="41"/>
        <end position="60"/>
    </location>
</feature>
<organism evidence="2 3">
    <name type="scientific">Labrys okinawensis</name>
    <dbReference type="NCBI Taxonomy" id="346911"/>
    <lineage>
        <taxon>Bacteria</taxon>
        <taxon>Pseudomonadati</taxon>
        <taxon>Pseudomonadota</taxon>
        <taxon>Alphaproteobacteria</taxon>
        <taxon>Hyphomicrobiales</taxon>
        <taxon>Xanthobacteraceae</taxon>
        <taxon>Labrys</taxon>
    </lineage>
</organism>
<gene>
    <name evidence="2" type="ORF">C5L14_15820</name>
</gene>
<comment type="caution">
    <text evidence="2">The sequence shown here is derived from an EMBL/GenBank/DDBJ whole genome shotgun (WGS) entry which is preliminary data.</text>
</comment>
<dbReference type="AlphaFoldDB" id="A0A2S9QBP2"/>
<evidence type="ECO:0000256" key="1">
    <source>
        <dbReference type="SAM" id="MobiDB-lite"/>
    </source>
</evidence>
<name>A0A2S9QBP2_9HYPH</name>